<evidence type="ECO:0000256" key="1">
    <source>
        <dbReference type="SAM" id="MobiDB-lite"/>
    </source>
</evidence>
<gene>
    <name evidence="2" type="ORF">PACLA_8A046524</name>
</gene>
<dbReference type="EMBL" id="CACRXK020023148">
    <property type="protein sequence ID" value="CAB4037485.1"/>
    <property type="molecule type" value="Genomic_DNA"/>
</dbReference>
<feature type="compositionally biased region" description="Basic and acidic residues" evidence="1">
    <location>
        <begin position="179"/>
        <end position="190"/>
    </location>
</feature>
<feature type="compositionally biased region" description="Basic and acidic residues" evidence="1">
    <location>
        <begin position="231"/>
        <end position="240"/>
    </location>
</feature>
<accession>A0A6S7JX53</accession>
<dbReference type="Gene3D" id="1.20.5.190">
    <property type="match status" value="1"/>
</dbReference>
<dbReference type="Proteomes" id="UP001152795">
    <property type="component" value="Unassembled WGS sequence"/>
</dbReference>
<dbReference type="Pfam" id="PF00612">
    <property type="entry name" value="IQ"/>
    <property type="match status" value="1"/>
</dbReference>
<feature type="compositionally biased region" description="Low complexity" evidence="1">
    <location>
        <begin position="122"/>
        <end position="132"/>
    </location>
</feature>
<proteinExistence type="predicted"/>
<name>A0A6S7JX53_PARCT</name>
<feature type="compositionally biased region" description="Polar residues" evidence="1">
    <location>
        <begin position="250"/>
        <end position="286"/>
    </location>
</feature>
<comment type="caution">
    <text evidence="2">The sequence shown here is derived from an EMBL/GenBank/DDBJ whole genome shotgun (WGS) entry which is preliminary data.</text>
</comment>
<feature type="compositionally biased region" description="Basic and acidic residues" evidence="1">
    <location>
        <begin position="76"/>
        <end position="100"/>
    </location>
</feature>
<feature type="compositionally biased region" description="Low complexity" evidence="1">
    <location>
        <begin position="102"/>
        <end position="114"/>
    </location>
</feature>
<dbReference type="InterPro" id="IPR000048">
    <property type="entry name" value="IQ_motif_EF-hand-BS"/>
</dbReference>
<protein>
    <submittedName>
        <fullName evidence="2">IQ domain-containing E-like isoform X1</fullName>
    </submittedName>
</protein>
<organism evidence="2 3">
    <name type="scientific">Paramuricea clavata</name>
    <name type="common">Red gorgonian</name>
    <name type="synonym">Violescent sea-whip</name>
    <dbReference type="NCBI Taxonomy" id="317549"/>
    <lineage>
        <taxon>Eukaryota</taxon>
        <taxon>Metazoa</taxon>
        <taxon>Cnidaria</taxon>
        <taxon>Anthozoa</taxon>
        <taxon>Octocorallia</taxon>
        <taxon>Malacalcyonacea</taxon>
        <taxon>Plexauridae</taxon>
        <taxon>Paramuricea</taxon>
    </lineage>
</organism>
<dbReference type="AlphaFoldDB" id="A0A6S7JX53"/>
<sequence length="315" mass="35809">MILFTHFQKNSPRDDEIVQIQSALRAHAIRRRRIQLLSNADDDVEEDLEWEDAVTRVQSAMRAHHARRKYYSNAEKFTREQSSREHSDDSEKQGKQEKGKSFKQQSFLKKSQSSARNSIEQRNMNNMAVNNRNDSDDSDDDVVIGGSRLNLRNDGRKSSTPRDEAPVRKQRSSAAVNDRPSRDRRQKSEINSEDSDDNVQVSTRFGKSISSASKKNANSDENGFSFGNSAKKKEVDEQKLRSFFGKGNNEMDNVSNHKGSENESSLDNFFTSSRSTQQQRFESQAGSDPESEVNVPKKNKTSSDATVDEKPKKCM</sequence>
<feature type="compositionally biased region" description="Basic and acidic residues" evidence="1">
    <location>
        <begin position="151"/>
        <end position="167"/>
    </location>
</feature>
<keyword evidence="3" id="KW-1185">Reference proteome</keyword>
<feature type="region of interest" description="Disordered" evidence="1">
    <location>
        <begin position="73"/>
        <end position="315"/>
    </location>
</feature>
<evidence type="ECO:0000313" key="2">
    <source>
        <dbReference type="EMBL" id="CAB4037485.1"/>
    </source>
</evidence>
<evidence type="ECO:0000313" key="3">
    <source>
        <dbReference type="Proteomes" id="UP001152795"/>
    </source>
</evidence>
<feature type="compositionally biased region" description="Low complexity" evidence="1">
    <location>
        <begin position="207"/>
        <end position="216"/>
    </location>
</feature>
<dbReference type="PROSITE" id="PS50096">
    <property type="entry name" value="IQ"/>
    <property type="match status" value="2"/>
</dbReference>
<reference evidence="2" key="1">
    <citation type="submission" date="2020-04" db="EMBL/GenBank/DDBJ databases">
        <authorList>
            <person name="Alioto T."/>
            <person name="Alioto T."/>
            <person name="Gomez Garrido J."/>
        </authorList>
    </citation>
    <scope>NUCLEOTIDE SEQUENCE</scope>
    <source>
        <strain evidence="2">A484AB</strain>
    </source>
</reference>